<gene>
    <name evidence="5" type="ORF">ENJ42_00240</name>
</gene>
<dbReference type="InterPro" id="IPR036390">
    <property type="entry name" value="WH_DNA-bd_sf"/>
</dbReference>
<evidence type="ECO:0000259" key="4">
    <source>
        <dbReference type="PROSITE" id="PS51118"/>
    </source>
</evidence>
<name>A0A7C5QQH1_9PROT</name>
<protein>
    <submittedName>
        <fullName evidence="5">Transcriptional regulator</fullName>
    </submittedName>
</protein>
<evidence type="ECO:0000256" key="1">
    <source>
        <dbReference type="ARBA" id="ARBA00023015"/>
    </source>
</evidence>
<dbReference type="InterPro" id="IPR011991">
    <property type="entry name" value="ArsR-like_HTH"/>
</dbReference>
<keyword evidence="1" id="KW-0805">Transcription regulation</keyword>
<evidence type="ECO:0000313" key="5">
    <source>
        <dbReference type="EMBL" id="HHL42019.1"/>
    </source>
</evidence>
<keyword evidence="2" id="KW-0238">DNA-binding</keyword>
<dbReference type="PANTHER" id="PTHR33204:SF36">
    <property type="entry name" value="TRANSCRIPTIONAL REGULATORY PROTEIN"/>
    <property type="match status" value="1"/>
</dbReference>
<dbReference type="InterPro" id="IPR036388">
    <property type="entry name" value="WH-like_DNA-bd_sf"/>
</dbReference>
<sequence length="169" mass="19033">MSFSKLRKENSALVAALDLFGDKWTLLILAGCLSNMCRFNDLEKRLGINRNILSNRLDKLLTAGILEKHMYNEKPKRYEYHVTQAGLDTRPFLAALMHWSEHNLVSGKAPISLVHKECGNTIDIAIRCPSCNKNIDTDDIAPMLNPNAGKVSTQFFKDSTTPFHRRSTG</sequence>
<evidence type="ECO:0000256" key="2">
    <source>
        <dbReference type="ARBA" id="ARBA00023125"/>
    </source>
</evidence>
<dbReference type="EMBL" id="DRMJ01000013">
    <property type="protein sequence ID" value="HHL42019.1"/>
    <property type="molecule type" value="Genomic_DNA"/>
</dbReference>
<dbReference type="GO" id="GO:0006355">
    <property type="term" value="P:regulation of DNA-templated transcription"/>
    <property type="evidence" value="ECO:0007669"/>
    <property type="project" value="UniProtKB-ARBA"/>
</dbReference>
<dbReference type="Gene3D" id="1.10.10.10">
    <property type="entry name" value="Winged helix-like DNA-binding domain superfamily/Winged helix DNA-binding domain"/>
    <property type="match status" value="1"/>
</dbReference>
<dbReference type="SUPFAM" id="SSF46785">
    <property type="entry name" value="Winged helix' DNA-binding domain"/>
    <property type="match status" value="1"/>
</dbReference>
<dbReference type="InterPro" id="IPR002577">
    <property type="entry name" value="HTH_HxlR"/>
</dbReference>
<dbReference type="Pfam" id="PF01638">
    <property type="entry name" value="HxlR"/>
    <property type="match status" value="1"/>
</dbReference>
<comment type="caution">
    <text evidence="5">The sequence shown here is derived from an EMBL/GenBank/DDBJ whole genome shotgun (WGS) entry which is preliminary data.</text>
</comment>
<evidence type="ECO:0000256" key="3">
    <source>
        <dbReference type="ARBA" id="ARBA00023163"/>
    </source>
</evidence>
<feature type="domain" description="HTH hxlR-type" evidence="4">
    <location>
        <begin position="11"/>
        <end position="108"/>
    </location>
</feature>
<accession>A0A7C5QQH1</accession>
<keyword evidence="3" id="KW-0804">Transcription</keyword>
<dbReference type="AlphaFoldDB" id="A0A7C5QQH1"/>
<organism evidence="5">
    <name type="scientific">Hellea balneolensis</name>
    <dbReference type="NCBI Taxonomy" id="287478"/>
    <lineage>
        <taxon>Bacteria</taxon>
        <taxon>Pseudomonadati</taxon>
        <taxon>Pseudomonadota</taxon>
        <taxon>Alphaproteobacteria</taxon>
        <taxon>Maricaulales</taxon>
        <taxon>Robiginitomaculaceae</taxon>
        <taxon>Hellea</taxon>
    </lineage>
</organism>
<reference evidence="5" key="1">
    <citation type="journal article" date="2020" name="mSystems">
        <title>Genome- and Community-Level Interaction Insights into Carbon Utilization and Element Cycling Functions of Hydrothermarchaeota in Hydrothermal Sediment.</title>
        <authorList>
            <person name="Zhou Z."/>
            <person name="Liu Y."/>
            <person name="Xu W."/>
            <person name="Pan J."/>
            <person name="Luo Z.H."/>
            <person name="Li M."/>
        </authorList>
    </citation>
    <scope>NUCLEOTIDE SEQUENCE [LARGE SCALE GENOMIC DNA]</scope>
    <source>
        <strain evidence="5">HyVt-485</strain>
    </source>
</reference>
<dbReference type="GO" id="GO:0003677">
    <property type="term" value="F:DNA binding"/>
    <property type="evidence" value="ECO:0007669"/>
    <property type="project" value="UniProtKB-KW"/>
</dbReference>
<dbReference type="Proteomes" id="UP000885830">
    <property type="component" value="Unassembled WGS sequence"/>
</dbReference>
<dbReference type="PANTHER" id="PTHR33204">
    <property type="entry name" value="TRANSCRIPTIONAL REGULATOR, MARR FAMILY"/>
    <property type="match status" value="1"/>
</dbReference>
<proteinExistence type="predicted"/>
<dbReference type="PROSITE" id="PS51118">
    <property type="entry name" value="HTH_HXLR"/>
    <property type="match status" value="1"/>
</dbReference>
<dbReference type="CDD" id="cd00090">
    <property type="entry name" value="HTH_ARSR"/>
    <property type="match status" value="1"/>
</dbReference>